<dbReference type="InterPro" id="IPR027417">
    <property type="entry name" value="P-loop_NTPase"/>
</dbReference>
<accession>A0ABM7UEF3</accession>
<organism evidence="1 2">
    <name type="scientific">Actinomyces capricornis</name>
    <dbReference type="NCBI Taxonomy" id="2755559"/>
    <lineage>
        <taxon>Bacteria</taxon>
        <taxon>Bacillati</taxon>
        <taxon>Actinomycetota</taxon>
        <taxon>Actinomycetes</taxon>
        <taxon>Actinomycetales</taxon>
        <taxon>Actinomycetaceae</taxon>
        <taxon>Actinomyces</taxon>
    </lineage>
</organism>
<dbReference type="InterPro" id="IPR031322">
    <property type="entry name" value="Shikimate/glucono_kinase"/>
</dbReference>
<evidence type="ECO:0000313" key="2">
    <source>
        <dbReference type="Proteomes" id="UP000824496"/>
    </source>
</evidence>
<protein>
    <recommendedName>
        <fullName evidence="3">Shikimate kinase</fullName>
    </recommendedName>
</protein>
<dbReference type="RefSeq" id="WP_223908893.1">
    <property type="nucleotide sequence ID" value="NZ_AP025017.1"/>
</dbReference>
<dbReference type="SUPFAM" id="SSF52540">
    <property type="entry name" value="P-loop containing nucleoside triphosphate hydrolases"/>
    <property type="match status" value="1"/>
</dbReference>
<gene>
    <name evidence="1" type="ORF">MANAM107_23750</name>
</gene>
<evidence type="ECO:0000313" key="1">
    <source>
        <dbReference type="EMBL" id="BDA65541.1"/>
    </source>
</evidence>
<dbReference type="Proteomes" id="UP000824496">
    <property type="component" value="Chromosome"/>
</dbReference>
<keyword evidence="2" id="KW-1185">Reference proteome</keyword>
<proteinExistence type="predicted"/>
<evidence type="ECO:0008006" key="3">
    <source>
        <dbReference type="Google" id="ProtNLM"/>
    </source>
</evidence>
<name>A0ABM7UEF3_9ACTO</name>
<dbReference type="Gene3D" id="3.40.50.300">
    <property type="entry name" value="P-loop containing nucleotide triphosphate hydrolases"/>
    <property type="match status" value="1"/>
</dbReference>
<dbReference type="Pfam" id="PF01202">
    <property type="entry name" value="SKI"/>
    <property type="match status" value="1"/>
</dbReference>
<sequence>MAQEVAAPGPQRPAPAPLALIGPPGAGCRSVAAAVARLRGQAVADVAGRTAEALGVAAEHALVAVGEQAYRRAEAAAVVEVLAEALGPAAAGQEGAGGAPGGGVVLALGSGWVDQAEARRALEAFRAGGGRMVALGAQGRVLASRNGLNAPRSVALGPVHHQFISMLRQREEACRALAETVIDTSTTSPEQAARRVLEHLGTPS</sequence>
<dbReference type="EMBL" id="AP025017">
    <property type="protein sequence ID" value="BDA65541.1"/>
    <property type="molecule type" value="Genomic_DNA"/>
</dbReference>
<reference evidence="1 2" key="1">
    <citation type="submission" date="2021-08" db="EMBL/GenBank/DDBJ databases">
        <title>Whole genome sequence of novel Actinomyces species strain MAS-1.</title>
        <authorList>
            <person name="Saito M."/>
            <person name="Kuwahara N."/>
            <person name="Takizawa T."/>
            <person name="Gotouda H."/>
            <person name="Ochiai T."/>
        </authorList>
    </citation>
    <scope>NUCLEOTIDE SEQUENCE [LARGE SCALE GENOMIC DNA]</scope>
    <source>
        <strain evidence="1 2">MAS-1</strain>
    </source>
</reference>